<dbReference type="InParanoid" id="A0A218ZEN9"/>
<evidence type="ECO:0000256" key="1">
    <source>
        <dbReference type="SAM" id="MobiDB-lite"/>
    </source>
</evidence>
<dbReference type="AlphaFoldDB" id="A0A218ZEN9"/>
<feature type="compositionally biased region" description="Polar residues" evidence="1">
    <location>
        <begin position="302"/>
        <end position="313"/>
    </location>
</feature>
<dbReference type="Proteomes" id="UP000242519">
    <property type="component" value="Unassembled WGS sequence"/>
</dbReference>
<accession>A0A218ZEN9</accession>
<feature type="region of interest" description="Disordered" evidence="1">
    <location>
        <begin position="1"/>
        <end position="318"/>
    </location>
</feature>
<dbReference type="STRING" id="503106.A0A218ZEN9"/>
<dbReference type="OrthoDB" id="5425130at2759"/>
<name>A0A218ZEN9_9HELO</name>
<dbReference type="EMBL" id="MZNU01000044">
    <property type="protein sequence ID" value="OWP06561.1"/>
    <property type="molecule type" value="Genomic_DNA"/>
</dbReference>
<feature type="region of interest" description="Disordered" evidence="1">
    <location>
        <begin position="356"/>
        <end position="393"/>
    </location>
</feature>
<feature type="compositionally biased region" description="Low complexity" evidence="1">
    <location>
        <begin position="143"/>
        <end position="155"/>
    </location>
</feature>
<proteinExistence type="predicted"/>
<gene>
    <name evidence="2" type="ORF">B2J93_1202</name>
</gene>
<reference evidence="2 3" key="1">
    <citation type="submission" date="2017-04" db="EMBL/GenBank/DDBJ databases">
        <title>Draft genome sequence of Marssonina coronaria NL1: causal agent of apple blotch.</title>
        <authorList>
            <person name="Cheng Q."/>
        </authorList>
    </citation>
    <scope>NUCLEOTIDE SEQUENCE [LARGE SCALE GENOMIC DNA]</scope>
    <source>
        <strain evidence="2 3">NL1</strain>
    </source>
</reference>
<comment type="caution">
    <text evidence="2">The sequence shown here is derived from an EMBL/GenBank/DDBJ whole genome shotgun (WGS) entry which is preliminary data.</text>
</comment>
<feature type="compositionally biased region" description="Pro residues" evidence="1">
    <location>
        <begin position="377"/>
        <end position="386"/>
    </location>
</feature>
<feature type="compositionally biased region" description="Polar residues" evidence="1">
    <location>
        <begin position="181"/>
        <end position="216"/>
    </location>
</feature>
<evidence type="ECO:0000313" key="3">
    <source>
        <dbReference type="Proteomes" id="UP000242519"/>
    </source>
</evidence>
<protein>
    <submittedName>
        <fullName evidence="2">Uncharacterized protein</fullName>
    </submittedName>
</protein>
<feature type="compositionally biased region" description="Polar residues" evidence="1">
    <location>
        <begin position="356"/>
        <end position="371"/>
    </location>
</feature>
<organism evidence="2 3">
    <name type="scientific">Diplocarpon coronariae</name>
    <dbReference type="NCBI Taxonomy" id="2795749"/>
    <lineage>
        <taxon>Eukaryota</taxon>
        <taxon>Fungi</taxon>
        <taxon>Dikarya</taxon>
        <taxon>Ascomycota</taxon>
        <taxon>Pezizomycotina</taxon>
        <taxon>Leotiomycetes</taxon>
        <taxon>Helotiales</taxon>
        <taxon>Drepanopezizaceae</taxon>
        <taxon>Diplocarpon</taxon>
    </lineage>
</organism>
<sequence>MSSPSTSAPSRGGPQDSKDPSSLRSRVPLAGEKSPASELTVRTDPAALRSEAVKAPVAIPRRPVGEGGEVKPSWPARTTSIASGSSAYSFTASSLSRSMSDNRTNYLLGGNDSEVGPVHTLPPGNKDDPGREASTKPQPTNRSPSNSLSSLNNSPQRTEIWRRRSTKSSKSSINFSDLKLTKSNGSTASPPRGQEQSSERTQLPRTRSRNPVSFQANRPAPPQPDFMGSKASKLKEKVSRGPVKEELLAHHAPQQRSQPLPTPIYLKTDEQKPSTPRVLSPNSPFTPPDDEPPVIPHKSDPRGQTPSQDSGSDATIVAPTLGAAATFASLSKENFNPSYHEDPRKNSDALTIASQPTSMHYSQPQKSQATMSILSPDPSPTSPPPRAISSPTSHAQYFPTIQSPSPPGFIFPGPELDLVHFDCYQDHTLMRKTNNHKCPVACMICKRKDTELRWRCMWCYLSACGPCMKILHESGKDLRLCLDRIGK</sequence>
<feature type="compositionally biased region" description="Basic and acidic residues" evidence="1">
    <location>
        <begin position="125"/>
        <end position="134"/>
    </location>
</feature>
<evidence type="ECO:0000313" key="2">
    <source>
        <dbReference type="EMBL" id="OWP06561.1"/>
    </source>
</evidence>
<keyword evidence="3" id="KW-1185">Reference proteome</keyword>
<feature type="compositionally biased region" description="Basic and acidic residues" evidence="1">
    <location>
        <begin position="233"/>
        <end position="249"/>
    </location>
</feature>
<feature type="compositionally biased region" description="Low complexity" evidence="1">
    <location>
        <begin position="82"/>
        <end position="98"/>
    </location>
</feature>